<reference evidence="2 3" key="1">
    <citation type="journal article" date="2022" name="Microbiol. Resour. Announc.">
        <title>Complete Genome Sequence of Mesorhizobium ciceri Strain R30, a Rhizobium Used as a Commercial Inoculant for Chickpea in Argentina.</title>
        <authorList>
            <person name="Foresto E."/>
            <person name="Revale S."/>
            <person name="Primo E."/>
            <person name="Nievas F."/>
            <person name="Carezzano E."/>
            <person name="Puente M."/>
            <person name="Alzari P."/>
            <person name="Mart M."/>
            <person name="Ben-Assaya M."/>
            <person name="Mornico D."/>
            <person name="Santoro M."/>
            <person name="Mart F."/>
            <person name="Giordano W."/>
            <person name="Bogino P."/>
        </authorList>
    </citation>
    <scope>NUCLEOTIDE SEQUENCE [LARGE SCALE GENOMIC DNA]</scope>
    <source>
        <strain evidence="2 3">R30</strain>
    </source>
</reference>
<evidence type="ECO:0000259" key="1">
    <source>
        <dbReference type="Pfam" id="PF01979"/>
    </source>
</evidence>
<dbReference type="EMBL" id="CP088147">
    <property type="protein sequence ID" value="UTU54425.1"/>
    <property type="molecule type" value="Genomic_DNA"/>
</dbReference>
<dbReference type="InterPro" id="IPR057744">
    <property type="entry name" value="OTAase-like"/>
</dbReference>
<dbReference type="CDD" id="cd01299">
    <property type="entry name" value="Met_dep_hydrolase_A"/>
    <property type="match status" value="1"/>
</dbReference>
<dbReference type="InterPro" id="IPR006680">
    <property type="entry name" value="Amidohydro-rel"/>
</dbReference>
<accession>A0AB38TIG5</accession>
<dbReference type="Proteomes" id="UP001060070">
    <property type="component" value="Chromosome"/>
</dbReference>
<feature type="domain" description="Amidohydrolase-related" evidence="1">
    <location>
        <begin position="54"/>
        <end position="392"/>
    </location>
</feature>
<dbReference type="InterPro" id="IPR011059">
    <property type="entry name" value="Metal-dep_hydrolase_composite"/>
</dbReference>
<name>A0AB38TIG5_9HYPH</name>
<evidence type="ECO:0000313" key="2">
    <source>
        <dbReference type="EMBL" id="UTU54425.1"/>
    </source>
</evidence>
<dbReference type="GO" id="GO:0016810">
    <property type="term" value="F:hydrolase activity, acting on carbon-nitrogen (but not peptide) bonds"/>
    <property type="evidence" value="ECO:0007669"/>
    <property type="project" value="InterPro"/>
</dbReference>
<dbReference type="Pfam" id="PF01979">
    <property type="entry name" value="Amidohydro_1"/>
    <property type="match status" value="1"/>
</dbReference>
<dbReference type="PANTHER" id="PTHR43135:SF3">
    <property type="entry name" value="ALPHA-D-RIBOSE 1-METHYLPHOSPHONATE 5-TRIPHOSPHATE DIPHOSPHATASE"/>
    <property type="match status" value="1"/>
</dbReference>
<dbReference type="AlphaFoldDB" id="A0AB38TIG5"/>
<dbReference type="PANTHER" id="PTHR43135">
    <property type="entry name" value="ALPHA-D-RIBOSE 1-METHYLPHOSPHONATE 5-TRIPHOSPHATE DIPHOSPHATASE"/>
    <property type="match status" value="1"/>
</dbReference>
<gene>
    <name evidence="2" type="ORF">LRP29_13975</name>
</gene>
<dbReference type="InterPro" id="IPR051781">
    <property type="entry name" value="Metallo-dep_Hydrolase"/>
</dbReference>
<sequence>MPSYIFENARIVDGSNEDGEHDRFVRVSGNVIDEVSDKPIRDSNAHRFDLRGKTLMPGLIDCHVHINSGVADPAENSFLPNELVAYHSVRILKGMLNRGFTTVRDLGGATVAQVHAIEQGLIEGPRLVICGKAMVQTGGHSDYRTRYDMISGDRQLDQLGSVGRIVDGVDDCRRAARDEVRKGARFIKVMANGGAASSHFPRPYLGYSMDELRAFQDEADKAKMYVSVHTHTDEAVARALECGIHSIEHATLITPQTAATAAKQGAIVTPTIAAYEAQIREADALKLDPGFVERLKWVRARGPESLETMRAAGVKLAYGTDVLGSMHSYQSEEFLIRAEALPAIEVIKSATLTAAELVRMEGKVGTIAAGAFADLLVVDKDPVKDLSALGSQGRYMSAIMKDGAFVKNQLAA</sequence>
<dbReference type="Gene3D" id="2.30.40.10">
    <property type="entry name" value="Urease, subunit C, domain 1"/>
    <property type="match status" value="1"/>
</dbReference>
<dbReference type="SUPFAM" id="SSF51556">
    <property type="entry name" value="Metallo-dependent hydrolases"/>
    <property type="match status" value="1"/>
</dbReference>
<evidence type="ECO:0000313" key="3">
    <source>
        <dbReference type="Proteomes" id="UP001060070"/>
    </source>
</evidence>
<organism evidence="2 3">
    <name type="scientific">Mesorhizobium ciceri</name>
    <dbReference type="NCBI Taxonomy" id="39645"/>
    <lineage>
        <taxon>Bacteria</taxon>
        <taxon>Pseudomonadati</taxon>
        <taxon>Pseudomonadota</taxon>
        <taxon>Alphaproteobacteria</taxon>
        <taxon>Hyphomicrobiales</taxon>
        <taxon>Phyllobacteriaceae</taxon>
        <taxon>Mesorhizobium</taxon>
    </lineage>
</organism>
<keyword evidence="3" id="KW-1185">Reference proteome</keyword>
<dbReference type="RefSeq" id="WP_024504890.1">
    <property type="nucleotide sequence ID" value="NZ_CP088147.1"/>
</dbReference>
<dbReference type="Gene3D" id="3.20.20.140">
    <property type="entry name" value="Metal-dependent hydrolases"/>
    <property type="match status" value="1"/>
</dbReference>
<dbReference type="SUPFAM" id="SSF51338">
    <property type="entry name" value="Composite domain of metallo-dependent hydrolases"/>
    <property type="match status" value="2"/>
</dbReference>
<proteinExistence type="predicted"/>
<dbReference type="InterPro" id="IPR032466">
    <property type="entry name" value="Metal_Hydrolase"/>
</dbReference>
<protein>
    <submittedName>
        <fullName evidence="2">Amidohydrolase family protein</fullName>
    </submittedName>
</protein>